<name>K1YVR7_9BACT</name>
<reference evidence="1" key="1">
    <citation type="journal article" date="2012" name="Science">
        <title>Fermentation, hydrogen, and sulfur metabolism in multiple uncultivated bacterial phyla.</title>
        <authorList>
            <person name="Wrighton K.C."/>
            <person name="Thomas B.C."/>
            <person name="Sharon I."/>
            <person name="Miller C.S."/>
            <person name="Castelle C.J."/>
            <person name="VerBerkmoes N.C."/>
            <person name="Wilkins M.J."/>
            <person name="Hettich R.L."/>
            <person name="Lipton M.S."/>
            <person name="Williams K.H."/>
            <person name="Long P.E."/>
            <person name="Banfield J.F."/>
        </authorList>
    </citation>
    <scope>NUCLEOTIDE SEQUENCE [LARGE SCALE GENOMIC DNA]</scope>
</reference>
<accession>K1YVR7</accession>
<dbReference type="AlphaFoldDB" id="K1YVR7"/>
<sequence length="134" mass="15672">MNSNFRERVSERFDENFFNVTARENETRLAKKWASEPSSEEILQYSFENLLITIPWAPLIYLYALTCESVATLRMRTQGKTEKIIESKDFWDTDFSPITRALEDGLPIKVQDSLNGIPIGQNGKWFDYLRPNEQ</sequence>
<organism evidence="1">
    <name type="scientific">uncultured bacterium</name>
    <name type="common">gcode 4</name>
    <dbReference type="NCBI Taxonomy" id="1234023"/>
    <lineage>
        <taxon>Bacteria</taxon>
        <taxon>environmental samples</taxon>
    </lineage>
</organism>
<dbReference type="EMBL" id="AMFJ01034434">
    <property type="protein sequence ID" value="EKD29369.1"/>
    <property type="molecule type" value="Genomic_DNA"/>
</dbReference>
<protein>
    <submittedName>
        <fullName evidence="1">Uncharacterized protein</fullName>
    </submittedName>
</protein>
<gene>
    <name evidence="1" type="ORF">ACD_78C00434G0002</name>
</gene>
<evidence type="ECO:0000313" key="1">
    <source>
        <dbReference type="EMBL" id="EKD29369.1"/>
    </source>
</evidence>
<comment type="caution">
    <text evidence="1">The sequence shown here is derived from an EMBL/GenBank/DDBJ whole genome shotgun (WGS) entry which is preliminary data.</text>
</comment>
<proteinExistence type="predicted"/>